<proteinExistence type="predicted"/>
<protein>
    <submittedName>
        <fullName evidence="2">Uncharacterized protein</fullName>
    </submittedName>
</protein>
<dbReference type="EMBL" id="JBHSBI010000005">
    <property type="protein sequence ID" value="MFC4007820.1"/>
    <property type="molecule type" value="Genomic_DNA"/>
</dbReference>
<comment type="caution">
    <text evidence="2">The sequence shown here is derived from an EMBL/GenBank/DDBJ whole genome shotgun (WGS) entry which is preliminary data.</text>
</comment>
<dbReference type="RefSeq" id="WP_379527927.1">
    <property type="nucleotide sequence ID" value="NZ_JBHSBI010000005.1"/>
</dbReference>
<organism evidence="2 3">
    <name type="scientific">Nonomuraea purpurea</name>
    <dbReference type="NCBI Taxonomy" id="1849276"/>
    <lineage>
        <taxon>Bacteria</taxon>
        <taxon>Bacillati</taxon>
        <taxon>Actinomycetota</taxon>
        <taxon>Actinomycetes</taxon>
        <taxon>Streptosporangiales</taxon>
        <taxon>Streptosporangiaceae</taxon>
        <taxon>Nonomuraea</taxon>
    </lineage>
</organism>
<evidence type="ECO:0000313" key="3">
    <source>
        <dbReference type="Proteomes" id="UP001595851"/>
    </source>
</evidence>
<feature type="region of interest" description="Disordered" evidence="1">
    <location>
        <begin position="1"/>
        <end position="35"/>
    </location>
</feature>
<evidence type="ECO:0000256" key="1">
    <source>
        <dbReference type="SAM" id="MobiDB-lite"/>
    </source>
</evidence>
<gene>
    <name evidence="2" type="ORF">ACFOY2_11340</name>
</gene>
<keyword evidence="3" id="KW-1185">Reference proteome</keyword>
<sequence length="111" mass="12630">MTPPTGEAGGAGWISRGDRPPRCLSPHVSPPTSHCERLNWTAPDRWLFDGRVLRWTCDCTGSFYELRQAGGLRFIRWTLREQETDVIRVSDPWPAKVADAQWTALLMGHLR</sequence>
<dbReference type="Proteomes" id="UP001595851">
    <property type="component" value="Unassembled WGS sequence"/>
</dbReference>
<reference evidence="3" key="1">
    <citation type="journal article" date="2019" name="Int. J. Syst. Evol. Microbiol.">
        <title>The Global Catalogue of Microorganisms (GCM) 10K type strain sequencing project: providing services to taxonomists for standard genome sequencing and annotation.</title>
        <authorList>
            <consortium name="The Broad Institute Genomics Platform"/>
            <consortium name="The Broad Institute Genome Sequencing Center for Infectious Disease"/>
            <person name="Wu L."/>
            <person name="Ma J."/>
        </authorList>
    </citation>
    <scope>NUCLEOTIDE SEQUENCE [LARGE SCALE GENOMIC DNA]</scope>
    <source>
        <strain evidence="3">TBRC 1276</strain>
    </source>
</reference>
<evidence type="ECO:0000313" key="2">
    <source>
        <dbReference type="EMBL" id="MFC4007820.1"/>
    </source>
</evidence>
<accession>A0ABV8G1E8</accession>
<name>A0ABV8G1E8_9ACTN</name>